<keyword evidence="1" id="KW-1133">Transmembrane helix</keyword>
<accession>A0A1S0THG6</accession>
<dbReference type="AlphaFoldDB" id="A0A1S0THG6"/>
<feature type="transmembrane region" description="Helical" evidence="1">
    <location>
        <begin position="76"/>
        <end position="96"/>
    </location>
</feature>
<keyword evidence="1" id="KW-0812">Transmembrane</keyword>
<dbReference type="CTD" id="9952317"/>
<dbReference type="EMBL" id="JH712271">
    <property type="protein sequence ID" value="EFO13694.1"/>
    <property type="molecule type" value="Genomic_DNA"/>
</dbReference>
<dbReference type="GeneID" id="9952317"/>
<keyword evidence="1" id="KW-0472">Membrane</keyword>
<gene>
    <name evidence="2" type="ORF">LOAG_14834</name>
</gene>
<evidence type="ECO:0000256" key="1">
    <source>
        <dbReference type="SAM" id="Phobius"/>
    </source>
</evidence>
<name>A0A1S0THG6_LOALO</name>
<proteinExistence type="predicted"/>
<protein>
    <submittedName>
        <fullName evidence="2">Uncharacterized protein</fullName>
    </submittedName>
</protein>
<reference evidence="2" key="1">
    <citation type="submission" date="2012-04" db="EMBL/GenBank/DDBJ databases">
        <title>The Genome Sequence of Loa loa.</title>
        <authorList>
            <consortium name="The Broad Institute Genome Sequencing Platform"/>
            <consortium name="Broad Institute Genome Sequencing Center for Infectious Disease"/>
            <person name="Nutman T.B."/>
            <person name="Fink D.L."/>
            <person name="Russ C."/>
            <person name="Young S."/>
            <person name="Zeng Q."/>
            <person name="Gargeya S."/>
            <person name="Alvarado L."/>
            <person name="Berlin A."/>
            <person name="Chapman S.B."/>
            <person name="Chen Z."/>
            <person name="Freedman E."/>
            <person name="Gellesch M."/>
            <person name="Goldberg J."/>
            <person name="Griggs A."/>
            <person name="Gujja S."/>
            <person name="Heilman E.R."/>
            <person name="Heiman D."/>
            <person name="Howarth C."/>
            <person name="Mehta T."/>
            <person name="Neiman D."/>
            <person name="Pearson M."/>
            <person name="Roberts A."/>
            <person name="Saif S."/>
            <person name="Shea T."/>
            <person name="Shenoy N."/>
            <person name="Sisk P."/>
            <person name="Stolte C."/>
            <person name="Sykes S."/>
            <person name="White J."/>
            <person name="Yandava C."/>
            <person name="Haas B."/>
            <person name="Henn M.R."/>
            <person name="Nusbaum C."/>
            <person name="Birren B."/>
        </authorList>
    </citation>
    <scope>NUCLEOTIDE SEQUENCE [LARGE SCALE GENOMIC DNA]</scope>
</reference>
<dbReference type="InParanoid" id="A0A1S0THG6"/>
<evidence type="ECO:0000313" key="2">
    <source>
        <dbReference type="EMBL" id="EFO13694.1"/>
    </source>
</evidence>
<dbReference type="RefSeq" id="XP_003150375.1">
    <property type="nucleotide sequence ID" value="XM_003150327.1"/>
</dbReference>
<feature type="non-terminal residue" evidence="2">
    <location>
        <position position="1"/>
    </location>
</feature>
<organism evidence="2">
    <name type="scientific">Loa loa</name>
    <name type="common">Eye worm</name>
    <name type="synonym">Filaria loa</name>
    <dbReference type="NCBI Taxonomy" id="7209"/>
    <lineage>
        <taxon>Eukaryota</taxon>
        <taxon>Metazoa</taxon>
        <taxon>Ecdysozoa</taxon>
        <taxon>Nematoda</taxon>
        <taxon>Chromadorea</taxon>
        <taxon>Rhabditida</taxon>
        <taxon>Spirurina</taxon>
        <taxon>Spiruromorpha</taxon>
        <taxon>Filarioidea</taxon>
        <taxon>Onchocercidae</taxon>
        <taxon>Loa</taxon>
    </lineage>
</organism>
<dbReference type="KEGG" id="loa:LOAG_14834"/>
<sequence length="99" mass="10865">ARLVNVETYGSKAAVPASAEVLEHHLQDFDDEKSPIIIKALASSVPLQEIWTATVISKYPQSASQAKNSHLVIQRFIALVIMMIAAASALCMLYPYDTY</sequence>